<dbReference type="PROSITE" id="PS50043">
    <property type="entry name" value="HTH_LUXR_2"/>
    <property type="match status" value="1"/>
</dbReference>
<dbReference type="EMBL" id="BAAAPW010000002">
    <property type="protein sequence ID" value="GAA2034921.1"/>
    <property type="molecule type" value="Genomic_DNA"/>
</dbReference>
<keyword evidence="2" id="KW-0067">ATP-binding</keyword>
<dbReference type="InterPro" id="IPR003593">
    <property type="entry name" value="AAA+_ATPase"/>
</dbReference>
<dbReference type="Pfam" id="PF13191">
    <property type="entry name" value="AAA_16"/>
    <property type="match status" value="1"/>
</dbReference>
<dbReference type="Proteomes" id="UP001501196">
    <property type="component" value="Unassembled WGS sequence"/>
</dbReference>
<dbReference type="InterPro" id="IPR011990">
    <property type="entry name" value="TPR-like_helical_dom_sf"/>
</dbReference>
<dbReference type="SUPFAM" id="SSF46894">
    <property type="entry name" value="C-terminal effector domain of the bipartite response regulators"/>
    <property type="match status" value="1"/>
</dbReference>
<comment type="caution">
    <text evidence="5">The sequence shown here is derived from an EMBL/GenBank/DDBJ whole genome shotgun (WGS) entry which is preliminary data.</text>
</comment>
<feature type="domain" description="HTH luxR-type" evidence="4">
    <location>
        <begin position="791"/>
        <end position="856"/>
    </location>
</feature>
<dbReference type="InterPro" id="IPR027417">
    <property type="entry name" value="P-loop_NTPase"/>
</dbReference>
<protein>
    <submittedName>
        <fullName evidence="5">AAA family ATPase</fullName>
    </submittedName>
</protein>
<evidence type="ECO:0000256" key="2">
    <source>
        <dbReference type="ARBA" id="ARBA00022840"/>
    </source>
</evidence>
<dbReference type="RefSeq" id="WP_344372374.1">
    <property type="nucleotide sequence ID" value="NZ_BAAAPW010000002.1"/>
</dbReference>
<dbReference type="SMART" id="SM00382">
    <property type="entry name" value="AAA"/>
    <property type="match status" value="1"/>
</dbReference>
<dbReference type="Gene3D" id="3.40.50.300">
    <property type="entry name" value="P-loop containing nucleotide triphosphate hydrolases"/>
    <property type="match status" value="1"/>
</dbReference>
<dbReference type="Gene3D" id="1.25.40.10">
    <property type="entry name" value="Tetratricopeptide repeat domain"/>
    <property type="match status" value="1"/>
</dbReference>
<keyword evidence="6" id="KW-1185">Reference proteome</keyword>
<evidence type="ECO:0000313" key="5">
    <source>
        <dbReference type="EMBL" id="GAA2034921.1"/>
    </source>
</evidence>
<dbReference type="InterPro" id="IPR016032">
    <property type="entry name" value="Sig_transdc_resp-reg_C-effctor"/>
</dbReference>
<dbReference type="SUPFAM" id="SSF52540">
    <property type="entry name" value="P-loop containing nucleoside triphosphate hydrolases"/>
    <property type="match status" value="1"/>
</dbReference>
<sequence>MATGLLERAPETTALREAAQAALAGHGRVVLVHGEAGIGKTSLVEALRAAPPDGTRVLVGACDAMTTPRTLGPLRDLAGGVGPRLRAALRGGERDEVLDALHDELVDRPGTILVVEDLHWADDATLDVLRFLGRRIDELPTVLVLTYRDELDRDHPLNRLLGDLGRGDRVERMPLGRLSAESVAALTRGSGLAGGRVYELTGGNPYFVSELVASADARSVPPTVVDAVTGRLRRLDAAVQDDVEQLAVMPAAVDPDLLARLVPGGLGALRPAEERGLIGVRPDGVQFRHELTRRAIVDGLPTSRRIELEQRAVAALLASGSEDAARIVHHAIEAGDVATVVEWAPRAAHDAAASGAHLQARAHLRAALEHREHYPPPVLADLIEQLAIEAYTTGDAVGAADRQVETIGLRRALGDPVALGVSLRWKSRFDWMAGRRADAETAATEATSVLTGAGDRTMLALALSNQSQLALLVHDLERARDLAAEAIRIARETGDRGVLSHALNNHGTAIGQLGDPDGFGEVLESAEMARAAGDMENAGRAYINLIWVALDDYRLDDAERLIPPALEAAQRTEFIGMATYQRAEQARLDLARARWDEALATIDMPEEVPHARCVALYVAGLARLRRGDDGAEPLLDEAWRIAQGIGEIQRTGPAGAALAEAALLRGDPERAREIARPLFEQARSRHALEIAAELAWLLRAAGEPVDDPPEGEHPFAIQARGDWRRAADRWHRIGCPYHEARALAESPEDADLLESLAILDRIDAEPLARIVRADLRDRGAHGVPRGPSSGTRHNPEGLTDRQVDVLRLLVEGLTNAEIAARLVVSVRTVDSHVAAVLAKLGVSSRTDAARVAREHGLVEPDASASA</sequence>
<dbReference type="PROSITE" id="PS00622">
    <property type="entry name" value="HTH_LUXR_1"/>
    <property type="match status" value="1"/>
</dbReference>
<evidence type="ECO:0000259" key="4">
    <source>
        <dbReference type="PROSITE" id="PS50043"/>
    </source>
</evidence>
<dbReference type="SUPFAM" id="SSF48452">
    <property type="entry name" value="TPR-like"/>
    <property type="match status" value="1"/>
</dbReference>
<reference evidence="5 6" key="1">
    <citation type="journal article" date="2019" name="Int. J. Syst. Evol. Microbiol.">
        <title>The Global Catalogue of Microorganisms (GCM) 10K type strain sequencing project: providing services to taxonomists for standard genome sequencing and annotation.</title>
        <authorList>
            <consortium name="The Broad Institute Genomics Platform"/>
            <consortium name="The Broad Institute Genome Sequencing Center for Infectious Disease"/>
            <person name="Wu L."/>
            <person name="Ma J."/>
        </authorList>
    </citation>
    <scope>NUCLEOTIDE SEQUENCE [LARGE SCALE GENOMIC DNA]</scope>
    <source>
        <strain evidence="5 6">JCM 15672</strain>
    </source>
</reference>
<dbReference type="SMART" id="SM00421">
    <property type="entry name" value="HTH_LUXR"/>
    <property type="match status" value="1"/>
</dbReference>
<dbReference type="Gene3D" id="1.10.10.10">
    <property type="entry name" value="Winged helix-like DNA-binding domain superfamily/Winged helix DNA-binding domain"/>
    <property type="match status" value="1"/>
</dbReference>
<dbReference type="PANTHER" id="PTHR16305">
    <property type="entry name" value="TESTICULAR SOLUBLE ADENYLYL CYCLASE"/>
    <property type="match status" value="1"/>
</dbReference>
<organism evidence="5 6">
    <name type="scientific">Agromyces tropicus</name>
    <dbReference type="NCBI Taxonomy" id="555371"/>
    <lineage>
        <taxon>Bacteria</taxon>
        <taxon>Bacillati</taxon>
        <taxon>Actinomycetota</taxon>
        <taxon>Actinomycetes</taxon>
        <taxon>Micrococcales</taxon>
        <taxon>Microbacteriaceae</taxon>
        <taxon>Agromyces</taxon>
    </lineage>
</organism>
<evidence type="ECO:0000256" key="3">
    <source>
        <dbReference type="SAM" id="MobiDB-lite"/>
    </source>
</evidence>
<dbReference type="PANTHER" id="PTHR16305:SF35">
    <property type="entry name" value="TRANSCRIPTIONAL ACTIVATOR DOMAIN"/>
    <property type="match status" value="1"/>
</dbReference>
<accession>A0ABN2UF03</accession>
<evidence type="ECO:0000313" key="6">
    <source>
        <dbReference type="Proteomes" id="UP001501196"/>
    </source>
</evidence>
<dbReference type="InterPro" id="IPR036388">
    <property type="entry name" value="WH-like_DNA-bd_sf"/>
</dbReference>
<dbReference type="PRINTS" id="PR00038">
    <property type="entry name" value="HTHLUXR"/>
</dbReference>
<dbReference type="InterPro" id="IPR041664">
    <property type="entry name" value="AAA_16"/>
</dbReference>
<dbReference type="CDD" id="cd06170">
    <property type="entry name" value="LuxR_C_like"/>
    <property type="match status" value="1"/>
</dbReference>
<evidence type="ECO:0000256" key="1">
    <source>
        <dbReference type="ARBA" id="ARBA00022741"/>
    </source>
</evidence>
<gene>
    <name evidence="5" type="ORF">GCM10009819_19110</name>
</gene>
<dbReference type="InterPro" id="IPR000792">
    <property type="entry name" value="Tscrpt_reg_LuxR_C"/>
</dbReference>
<proteinExistence type="predicted"/>
<name>A0ABN2UF03_9MICO</name>
<keyword evidence="1" id="KW-0547">Nucleotide-binding</keyword>
<feature type="region of interest" description="Disordered" evidence="3">
    <location>
        <begin position="778"/>
        <end position="798"/>
    </location>
</feature>
<dbReference type="Pfam" id="PF00196">
    <property type="entry name" value="GerE"/>
    <property type="match status" value="1"/>
</dbReference>